<dbReference type="KEGG" id="mico:GDR74_05010"/>
<dbReference type="InterPro" id="IPR051010">
    <property type="entry name" value="BCAA_transport"/>
</dbReference>
<dbReference type="CDD" id="cd06333">
    <property type="entry name" value="PBP1_ABC_RPA1789-like"/>
    <property type="match status" value="1"/>
</dbReference>
<dbReference type="AlphaFoldDB" id="A0A5P9JWP8"/>
<evidence type="ECO:0000313" key="7">
    <source>
        <dbReference type="EMBL" id="QFU15625.1"/>
    </source>
</evidence>
<gene>
    <name evidence="7" type="ORF">GDR74_05010</name>
</gene>
<dbReference type="InterPro" id="IPR028081">
    <property type="entry name" value="Leu-bd"/>
</dbReference>
<dbReference type="InterPro" id="IPR028082">
    <property type="entry name" value="Peripla_BP_I"/>
</dbReference>
<comment type="similarity">
    <text evidence="1">Belongs to the leucine-binding protein family.</text>
</comment>
<organism evidence="7 8">
    <name type="scientific">Microvirga thermotolerans</name>
    <dbReference type="NCBI Taxonomy" id="2651334"/>
    <lineage>
        <taxon>Bacteria</taxon>
        <taxon>Pseudomonadati</taxon>
        <taxon>Pseudomonadota</taxon>
        <taxon>Alphaproteobacteria</taxon>
        <taxon>Hyphomicrobiales</taxon>
        <taxon>Methylobacteriaceae</taxon>
        <taxon>Microvirga</taxon>
    </lineage>
</organism>
<evidence type="ECO:0000256" key="1">
    <source>
        <dbReference type="ARBA" id="ARBA00010062"/>
    </source>
</evidence>
<name>A0A5P9JWP8_9HYPH</name>
<evidence type="ECO:0000256" key="2">
    <source>
        <dbReference type="ARBA" id="ARBA00022448"/>
    </source>
</evidence>
<dbReference type="Pfam" id="PF13458">
    <property type="entry name" value="Peripla_BP_6"/>
    <property type="match status" value="1"/>
</dbReference>
<keyword evidence="2" id="KW-0813">Transport</keyword>
<keyword evidence="8" id="KW-1185">Reference proteome</keyword>
<feature type="signal peptide" evidence="5">
    <location>
        <begin position="1"/>
        <end position="26"/>
    </location>
</feature>
<dbReference type="RefSeq" id="WP_152585270.1">
    <property type="nucleotide sequence ID" value="NZ_CP045423.1"/>
</dbReference>
<dbReference type="Gene3D" id="3.40.50.2300">
    <property type="match status" value="2"/>
</dbReference>
<dbReference type="EMBL" id="CP045423">
    <property type="protein sequence ID" value="QFU15625.1"/>
    <property type="molecule type" value="Genomic_DNA"/>
</dbReference>
<dbReference type="PANTHER" id="PTHR30483">
    <property type="entry name" value="LEUCINE-SPECIFIC-BINDING PROTEIN"/>
    <property type="match status" value="1"/>
</dbReference>
<protein>
    <submittedName>
        <fullName evidence="7">ABC transporter substrate-binding protein</fullName>
    </submittedName>
</protein>
<reference evidence="7 8" key="1">
    <citation type="submission" date="2019-10" db="EMBL/GenBank/DDBJ databases">
        <title>Isolation, Identification of Microvirga thermotolerans HR1, a novel thermophilic bacterium and Comparative Genomics of the genus Microvirga.</title>
        <authorList>
            <person name="Li J."/>
            <person name="Zhang W."/>
            <person name="Lin M."/>
            <person name="Wang J."/>
        </authorList>
    </citation>
    <scope>NUCLEOTIDE SEQUENCE [LARGE SCALE GENOMIC DNA]</scope>
    <source>
        <strain evidence="7 8">HR1</strain>
    </source>
</reference>
<accession>A0A5P9JWP8</accession>
<evidence type="ECO:0000256" key="3">
    <source>
        <dbReference type="ARBA" id="ARBA00022729"/>
    </source>
</evidence>
<evidence type="ECO:0000313" key="8">
    <source>
        <dbReference type="Proteomes" id="UP000325614"/>
    </source>
</evidence>
<evidence type="ECO:0000259" key="6">
    <source>
        <dbReference type="Pfam" id="PF13458"/>
    </source>
</evidence>
<feature type="domain" description="Leucine-binding protein" evidence="6">
    <location>
        <begin position="29"/>
        <end position="365"/>
    </location>
</feature>
<feature type="chain" id="PRO_5024950528" evidence="5">
    <location>
        <begin position="27"/>
        <end position="388"/>
    </location>
</feature>
<dbReference type="PANTHER" id="PTHR30483:SF38">
    <property type="entry name" value="BLR7848 PROTEIN"/>
    <property type="match status" value="1"/>
</dbReference>
<dbReference type="Proteomes" id="UP000325614">
    <property type="component" value="Chromosome"/>
</dbReference>
<evidence type="ECO:0000256" key="4">
    <source>
        <dbReference type="ARBA" id="ARBA00022970"/>
    </source>
</evidence>
<proteinExistence type="inferred from homology"/>
<dbReference type="GO" id="GO:0006865">
    <property type="term" value="P:amino acid transport"/>
    <property type="evidence" value="ECO:0007669"/>
    <property type="project" value="UniProtKB-KW"/>
</dbReference>
<sequence>MKPQSKLKYVLAAGAIAFGFPQGAFAQNTIKVGSVLSVTGPSSFLGEPEDKTLRLYVDKINAAGGVNGKKIELVIYDDGGDANKARTFATRLVEDDKVVAMVGGTSTGSTMAMIPVFEEAQIPFISLAGAIEVIDPVRKYVFKTPHTDKMACEKIFEDLKKRNLTKIGMISGTDGFGASMRAQCVKVAPNYGMQILIDENYGPRDSDMTAQLTKIKNTAGVQAVVNPGFGQGPAIVTRNYAQLGMGDIPLYQSHGVASKSFIELAGKAAEGVRLPAAALLVGDKLPESDPQKKVVTEYKQTYESATKQPVSTFGGHAYDGLFILVEAIKRANSTDSKKIRDEIEKTKGFVGTGGIVNMSATDHLGLDLSAFRMLEIKNGDWNLVESGS</sequence>
<dbReference type="PRINTS" id="PR00337">
    <property type="entry name" value="LEUILEVALBP"/>
</dbReference>
<keyword evidence="4" id="KW-0029">Amino-acid transport</keyword>
<dbReference type="InterPro" id="IPR000709">
    <property type="entry name" value="Leu_Ile_Val-bd"/>
</dbReference>
<keyword evidence="3 5" id="KW-0732">Signal</keyword>
<dbReference type="SUPFAM" id="SSF53822">
    <property type="entry name" value="Periplasmic binding protein-like I"/>
    <property type="match status" value="1"/>
</dbReference>
<evidence type="ECO:0000256" key="5">
    <source>
        <dbReference type="SAM" id="SignalP"/>
    </source>
</evidence>